<reference evidence="2" key="1">
    <citation type="journal article" date="2020" name="mSystems">
        <title>Genome- and Community-Level Interaction Insights into Carbon Utilization and Element Cycling Functions of Hydrothermarchaeota in Hydrothermal Sediment.</title>
        <authorList>
            <person name="Zhou Z."/>
            <person name="Liu Y."/>
            <person name="Xu W."/>
            <person name="Pan J."/>
            <person name="Luo Z.H."/>
            <person name="Li M."/>
        </authorList>
    </citation>
    <scope>NUCLEOTIDE SEQUENCE [LARGE SCALE GENOMIC DNA]</scope>
    <source>
        <strain evidence="2">SpSt-897</strain>
    </source>
</reference>
<sequence length="900" mass="100309">MDPLPSHSIKVFSSSVELHRFILQKVGPESLVIVPHRRLARQLWHNQRLASLAQGRAAWEPLPLVTLPDWWAGLFQSLWPPYALAPRLVRLALWRRAIAAGPPLEGAAPDLEWARALDEAHELLLRYGLPLDNPGPGEPALVRWRREITRIYGELLREEGWLTPGQLPGYLAAALEKQDLPLPAQLVVVGLKDLAPLENRWLEAVARGLSVTRLLIRGNPDNLRQGVVLPDRDEEMAWVASQLLESHREGIPLHRLAVTSPVMDRYAPRLAKVLRELLGPAVGENGCAYNLSQGPTLVQTPLWKAALLPLTFMAQGERREDLMALLLSPYYQALKPHQGYLASWDRLFREKRVIQGWEHLKSTAAGSFTGIPALGALVAGLDELWSHAPLPTAAGKEWTAWLRETWKRLGFPGVLEEAEKIPFERTAALLADFTRALGEEVFPAAGALSWLNQAAQDDTLPGPGVQEAGVQVLGWLEMRGLDFERVFCLGMTSAALPGAPRPLPLLSRAEREQVLGGTQESQDRFAQEQFDTLLGTAAHLTLTRPAQEHQEPQVGTPLFLQAWEQRRLPLLSRPDGAWMRVPAVQAALSRPEGSLAPRELQGTISLALPAELLITQVGKALGCRCRFVLEDLLGLRSLAEIESGLDPRERGSKLHQVLARFVKTAGFNLPPEEEALALLRQAARDVLGPETADVHWQAEWRRWFGDEDTPGLLTAWLARERERLAQGWRWLDAEVAFEGLARPGWPFTLRGRLDRLDFHPEQGELIVWDYKTGTLPNGAQVFDRREEFQLPGYLWAVREGCVTVEAAAVKVLCAGFIGLKSTREDHLLHQDFAGNKDRWAEVLSAWEEDVRVLGELLTAGDVRPAPRPGPTRPDEGACRYCNLVLVCGISRKPRDEEAEI</sequence>
<dbReference type="InterPro" id="IPR011604">
    <property type="entry name" value="PDDEXK-like_dom_sf"/>
</dbReference>
<comment type="caution">
    <text evidence="2">The sequence shown here is derived from an EMBL/GenBank/DDBJ whole genome shotgun (WGS) entry which is preliminary data.</text>
</comment>
<gene>
    <name evidence="2" type="ORF">ENW96_03015</name>
</gene>
<evidence type="ECO:0000313" key="2">
    <source>
        <dbReference type="EMBL" id="HGF33346.1"/>
    </source>
</evidence>
<dbReference type="Gene3D" id="3.90.320.10">
    <property type="match status" value="1"/>
</dbReference>
<proteinExistence type="predicted"/>
<dbReference type="InterPro" id="IPR011335">
    <property type="entry name" value="Restrct_endonuc-II-like"/>
</dbReference>
<dbReference type="Pfam" id="PF12705">
    <property type="entry name" value="PDDEXK_1"/>
    <property type="match status" value="1"/>
</dbReference>
<dbReference type="InterPro" id="IPR038726">
    <property type="entry name" value="PDDEXK_AddAB-type"/>
</dbReference>
<protein>
    <recommendedName>
        <fullName evidence="1">PD-(D/E)XK endonuclease-like domain-containing protein</fullName>
    </recommendedName>
</protein>
<dbReference type="EMBL" id="DTMF01000078">
    <property type="protein sequence ID" value="HGF33346.1"/>
    <property type="molecule type" value="Genomic_DNA"/>
</dbReference>
<dbReference type="SUPFAM" id="SSF52980">
    <property type="entry name" value="Restriction endonuclease-like"/>
    <property type="match status" value="1"/>
</dbReference>
<dbReference type="Gene3D" id="3.40.50.300">
    <property type="entry name" value="P-loop containing nucleotide triphosphate hydrolases"/>
    <property type="match status" value="1"/>
</dbReference>
<accession>A0A7C3Z014</accession>
<feature type="domain" description="PD-(D/E)XK endonuclease-like" evidence="1">
    <location>
        <begin position="616"/>
        <end position="887"/>
    </location>
</feature>
<dbReference type="AlphaFoldDB" id="A0A7C3Z014"/>
<dbReference type="SUPFAM" id="SSF52540">
    <property type="entry name" value="P-loop containing nucleoside triphosphate hydrolases"/>
    <property type="match status" value="1"/>
</dbReference>
<organism evidence="2">
    <name type="scientific">Desulfobacca acetoxidans</name>
    <dbReference type="NCBI Taxonomy" id="60893"/>
    <lineage>
        <taxon>Bacteria</taxon>
        <taxon>Pseudomonadati</taxon>
        <taxon>Thermodesulfobacteriota</taxon>
        <taxon>Desulfobaccia</taxon>
        <taxon>Desulfobaccales</taxon>
        <taxon>Desulfobaccaceae</taxon>
        <taxon>Desulfobacca</taxon>
    </lineage>
</organism>
<evidence type="ECO:0000259" key="1">
    <source>
        <dbReference type="Pfam" id="PF12705"/>
    </source>
</evidence>
<dbReference type="InterPro" id="IPR027417">
    <property type="entry name" value="P-loop_NTPase"/>
</dbReference>
<name>A0A7C3Z014_9BACT</name>